<dbReference type="Proteomes" id="UP000028999">
    <property type="component" value="Unassembled WGS sequence"/>
</dbReference>
<protein>
    <submittedName>
        <fullName evidence="1">(rape) hypothetical protein</fullName>
    </submittedName>
    <submittedName>
        <fullName evidence="2">BnaA08g07890D protein</fullName>
    </submittedName>
</protein>
<dbReference type="EMBL" id="HG994362">
    <property type="protein sequence ID" value="CAF2229078.1"/>
    <property type="molecule type" value="Genomic_DNA"/>
</dbReference>
<dbReference type="AlphaFoldDB" id="A0A078GPA4"/>
<reference evidence="2 3" key="1">
    <citation type="journal article" date="2014" name="Science">
        <title>Plant genetics. Early allopolyploid evolution in the post-Neolithic Brassica napus oilseed genome.</title>
        <authorList>
            <person name="Chalhoub B."/>
            <person name="Denoeud F."/>
            <person name="Liu S."/>
            <person name="Parkin I.A."/>
            <person name="Tang H."/>
            <person name="Wang X."/>
            <person name="Chiquet J."/>
            <person name="Belcram H."/>
            <person name="Tong C."/>
            <person name="Samans B."/>
            <person name="Correa M."/>
            <person name="Da Silva C."/>
            <person name="Just J."/>
            <person name="Falentin C."/>
            <person name="Koh C.S."/>
            <person name="Le Clainche I."/>
            <person name="Bernard M."/>
            <person name="Bento P."/>
            <person name="Noel B."/>
            <person name="Labadie K."/>
            <person name="Alberti A."/>
            <person name="Charles M."/>
            <person name="Arnaud D."/>
            <person name="Guo H."/>
            <person name="Daviaud C."/>
            <person name="Alamery S."/>
            <person name="Jabbari K."/>
            <person name="Zhao M."/>
            <person name="Edger P.P."/>
            <person name="Chelaifa H."/>
            <person name="Tack D."/>
            <person name="Lassalle G."/>
            <person name="Mestiri I."/>
            <person name="Schnel N."/>
            <person name="Le Paslier M.C."/>
            <person name="Fan G."/>
            <person name="Renault V."/>
            <person name="Bayer P.E."/>
            <person name="Golicz A.A."/>
            <person name="Manoli S."/>
            <person name="Lee T.H."/>
            <person name="Thi V.H."/>
            <person name="Chalabi S."/>
            <person name="Hu Q."/>
            <person name="Fan C."/>
            <person name="Tollenaere R."/>
            <person name="Lu Y."/>
            <person name="Battail C."/>
            <person name="Shen J."/>
            <person name="Sidebottom C.H."/>
            <person name="Wang X."/>
            <person name="Canaguier A."/>
            <person name="Chauveau A."/>
            <person name="Berard A."/>
            <person name="Deniot G."/>
            <person name="Guan M."/>
            <person name="Liu Z."/>
            <person name="Sun F."/>
            <person name="Lim Y.P."/>
            <person name="Lyons E."/>
            <person name="Town C.D."/>
            <person name="Bancroft I."/>
            <person name="Wang X."/>
            <person name="Meng J."/>
            <person name="Ma J."/>
            <person name="Pires J.C."/>
            <person name="King G.J."/>
            <person name="Brunel D."/>
            <person name="Delourme R."/>
            <person name="Renard M."/>
            <person name="Aury J.M."/>
            <person name="Adams K.L."/>
            <person name="Batley J."/>
            <person name="Snowdon R.J."/>
            <person name="Tost J."/>
            <person name="Edwards D."/>
            <person name="Zhou Y."/>
            <person name="Hua W."/>
            <person name="Sharpe A.G."/>
            <person name="Paterson A.H."/>
            <person name="Guan C."/>
            <person name="Wincker P."/>
        </authorList>
    </citation>
    <scope>NUCLEOTIDE SEQUENCE [LARGE SCALE GENOMIC DNA]</scope>
    <source>
        <strain evidence="3">cv. Darmor-bzh</strain>
    </source>
</reference>
<dbReference type="Proteomes" id="UP001295469">
    <property type="component" value="Chromosome A08"/>
</dbReference>
<keyword evidence="3" id="KW-1185">Reference proteome</keyword>
<dbReference type="PaxDb" id="3708-A0A078GPA4"/>
<reference evidence="1" key="3">
    <citation type="submission" date="2021-01" db="EMBL/GenBank/DDBJ databases">
        <authorList>
            <consortium name="Genoscope - CEA"/>
            <person name="William W."/>
        </authorList>
    </citation>
    <scope>NUCLEOTIDE SEQUENCE</scope>
</reference>
<reference evidence="2" key="2">
    <citation type="submission" date="2014-06" db="EMBL/GenBank/DDBJ databases">
        <authorList>
            <person name="Genoscope - CEA"/>
        </authorList>
    </citation>
    <scope>NUCLEOTIDE SEQUENCE</scope>
</reference>
<evidence type="ECO:0000313" key="3">
    <source>
        <dbReference type="Proteomes" id="UP000028999"/>
    </source>
</evidence>
<organism evidence="2 3">
    <name type="scientific">Brassica napus</name>
    <name type="common">Rape</name>
    <dbReference type="NCBI Taxonomy" id="3708"/>
    <lineage>
        <taxon>Eukaryota</taxon>
        <taxon>Viridiplantae</taxon>
        <taxon>Streptophyta</taxon>
        <taxon>Embryophyta</taxon>
        <taxon>Tracheophyta</taxon>
        <taxon>Spermatophyta</taxon>
        <taxon>Magnoliopsida</taxon>
        <taxon>eudicotyledons</taxon>
        <taxon>Gunneridae</taxon>
        <taxon>Pentapetalae</taxon>
        <taxon>rosids</taxon>
        <taxon>malvids</taxon>
        <taxon>Brassicales</taxon>
        <taxon>Brassicaceae</taxon>
        <taxon>Brassiceae</taxon>
        <taxon>Brassica</taxon>
    </lineage>
</organism>
<name>A0A078GPA4_BRANA</name>
<evidence type="ECO:0000313" key="1">
    <source>
        <dbReference type="EMBL" id="CAF2229078.1"/>
    </source>
</evidence>
<sequence length="37" mass="3933">MSNVTVIFPKSGGYLMDRITTSFNAISDSGKENPPTG</sequence>
<evidence type="ECO:0000313" key="2">
    <source>
        <dbReference type="EMBL" id="CDY27151.1"/>
    </source>
</evidence>
<accession>A0A078GPA4</accession>
<proteinExistence type="predicted"/>
<dbReference type="Gramene" id="CDY27151">
    <property type="protein sequence ID" value="CDY27151"/>
    <property type="gene ID" value="GSBRNA2T00036997001"/>
</dbReference>
<dbReference type="EMBL" id="LK032200">
    <property type="protein sequence ID" value="CDY27151.1"/>
    <property type="molecule type" value="Genomic_DNA"/>
</dbReference>
<gene>
    <name evidence="2" type="primary">BnaA08g07890D</name>
    <name evidence="1" type="ORF">DARMORV10_A08P10570.1</name>
    <name evidence="2" type="ORF">GSBRNA2T00036997001</name>
</gene>